<dbReference type="Pfam" id="PF17131">
    <property type="entry name" value="LolA_like"/>
    <property type="match status" value="1"/>
</dbReference>
<keyword evidence="4" id="KW-1185">Reference proteome</keyword>
<proteinExistence type="predicted"/>
<evidence type="ECO:0000259" key="2">
    <source>
        <dbReference type="Pfam" id="PF17131"/>
    </source>
</evidence>
<accession>A0ABM7PH33</accession>
<keyword evidence="1" id="KW-0732">Signal</keyword>
<reference evidence="3 4" key="1">
    <citation type="submission" date="2021-02" db="EMBL/GenBank/DDBJ databases">
        <title>Complete genome of Desulfoluna sp. strain ASN36.</title>
        <authorList>
            <person name="Takahashi A."/>
            <person name="Kojima H."/>
            <person name="Fukui M."/>
        </authorList>
    </citation>
    <scope>NUCLEOTIDE SEQUENCE [LARGE SCALE GENOMIC DNA]</scope>
    <source>
        <strain evidence="3 4">ASN36</strain>
    </source>
</reference>
<dbReference type="Gene3D" id="2.50.20.10">
    <property type="entry name" value="Lipoprotein localisation LolA/LolB/LppX"/>
    <property type="match status" value="1"/>
</dbReference>
<evidence type="ECO:0000313" key="3">
    <source>
        <dbReference type="EMBL" id="BCS96419.1"/>
    </source>
</evidence>
<evidence type="ECO:0000256" key="1">
    <source>
        <dbReference type="SAM" id="SignalP"/>
    </source>
</evidence>
<gene>
    <name evidence="3" type="ORF">DSLASN_20510</name>
</gene>
<organism evidence="3 4">
    <name type="scientific">Desulfoluna limicola</name>
    <dbReference type="NCBI Taxonomy" id="2810562"/>
    <lineage>
        <taxon>Bacteria</taxon>
        <taxon>Pseudomonadati</taxon>
        <taxon>Thermodesulfobacteriota</taxon>
        <taxon>Desulfobacteria</taxon>
        <taxon>Desulfobacterales</taxon>
        <taxon>Desulfolunaceae</taxon>
        <taxon>Desulfoluna</taxon>
    </lineage>
</organism>
<dbReference type="EMBL" id="AP024488">
    <property type="protein sequence ID" value="BCS96419.1"/>
    <property type="molecule type" value="Genomic_DNA"/>
</dbReference>
<feature type="chain" id="PRO_5047435139" description="Uncharacterized protein TP-0789 domain-containing protein" evidence="1">
    <location>
        <begin position="24"/>
        <end position="248"/>
    </location>
</feature>
<protein>
    <recommendedName>
        <fullName evidence="2">Uncharacterized protein TP-0789 domain-containing protein</fullName>
    </recommendedName>
</protein>
<evidence type="ECO:0000313" key="4">
    <source>
        <dbReference type="Proteomes" id="UP001320148"/>
    </source>
</evidence>
<dbReference type="InterPro" id="IPR033399">
    <property type="entry name" value="TP_0789-like"/>
</dbReference>
<feature type="signal peptide" evidence="1">
    <location>
        <begin position="1"/>
        <end position="23"/>
    </location>
</feature>
<feature type="domain" description="Uncharacterized protein TP-0789" evidence="2">
    <location>
        <begin position="71"/>
        <end position="248"/>
    </location>
</feature>
<name>A0ABM7PH33_9BACT</name>
<dbReference type="Proteomes" id="UP001320148">
    <property type="component" value="Chromosome"/>
</dbReference>
<dbReference type="RefSeq" id="WP_236892734.1">
    <property type="nucleotide sequence ID" value="NZ_AP024488.1"/>
</dbReference>
<sequence>MNAVKKVAVFTLLGLVVHASAFALTGRDIVERSDAIASPDTATSEVVMEIQKKGRLTEKTFTLTATHDEDGEDRSLISFHSPSRIKLLTHTHKGKDDDQWLQMSSGKVKRITQSSKKKAFVNSHFTYEDISSRDIDDYTYTLLGNEAVAGEPCYKVESVRTRGKKVYEKTVLYISERDWFVRKIDFYTKGKLLKTLENHAIRTVDGILTPYEVVMSQAEKGGATRLSLQKIDYNLPMKETDFRKESLR</sequence>
<dbReference type="CDD" id="cd16329">
    <property type="entry name" value="LolA_like"/>
    <property type="match status" value="1"/>
</dbReference>